<evidence type="ECO:0000313" key="1">
    <source>
        <dbReference type="EMBL" id="GAA0778373.1"/>
    </source>
</evidence>
<evidence type="ECO:0000313" key="2">
    <source>
        <dbReference type="Proteomes" id="UP001501047"/>
    </source>
</evidence>
<organism evidence="1 2">
    <name type="scientific">Clostridium subterminale</name>
    <dbReference type="NCBI Taxonomy" id="1550"/>
    <lineage>
        <taxon>Bacteria</taxon>
        <taxon>Bacillati</taxon>
        <taxon>Bacillota</taxon>
        <taxon>Clostridia</taxon>
        <taxon>Eubacteriales</taxon>
        <taxon>Clostridiaceae</taxon>
        <taxon>Clostridium</taxon>
    </lineage>
</organism>
<comment type="caution">
    <text evidence="1">The sequence shown here is derived from an EMBL/GenBank/DDBJ whole genome shotgun (WGS) entry which is preliminary data.</text>
</comment>
<dbReference type="EMBL" id="BAAACI010000008">
    <property type="protein sequence ID" value="GAA0778373.1"/>
    <property type="molecule type" value="Genomic_DNA"/>
</dbReference>
<protein>
    <submittedName>
        <fullName evidence="1">Uncharacterized protein</fullName>
    </submittedName>
</protein>
<name>A0ABN1KXH4_CLOSU</name>
<gene>
    <name evidence="1" type="ORF">GCM10008908_35200</name>
</gene>
<dbReference type="Proteomes" id="UP001501047">
    <property type="component" value="Unassembled WGS sequence"/>
</dbReference>
<reference evidence="1 2" key="1">
    <citation type="journal article" date="2019" name="Int. J. Syst. Evol. Microbiol.">
        <title>The Global Catalogue of Microorganisms (GCM) 10K type strain sequencing project: providing services to taxonomists for standard genome sequencing and annotation.</title>
        <authorList>
            <consortium name="The Broad Institute Genomics Platform"/>
            <consortium name="The Broad Institute Genome Sequencing Center for Infectious Disease"/>
            <person name="Wu L."/>
            <person name="Ma J."/>
        </authorList>
    </citation>
    <scope>NUCLEOTIDE SEQUENCE [LARGE SCALE GENOMIC DNA]</scope>
    <source>
        <strain evidence="1 2">JCM 1417</strain>
    </source>
</reference>
<accession>A0ABN1KXH4</accession>
<dbReference type="RefSeq" id="WP_343827846.1">
    <property type="nucleotide sequence ID" value="NZ_BAAACI010000008.1"/>
</dbReference>
<proteinExistence type="predicted"/>
<sequence>MKKEQELMDFLHQRVFDPILNSTTSPSKIKSGVNLTVARMSSLSAEKMVQYFWSALATENAITFSKHLKAEGLIRFEDVMEEFRDKFNDRWLRE</sequence>
<keyword evidence="2" id="KW-1185">Reference proteome</keyword>